<dbReference type="KEGG" id="pais:PFX98_06015"/>
<evidence type="ECO:0000313" key="7">
    <source>
        <dbReference type="Proteomes" id="UP001177769"/>
    </source>
</evidence>
<dbReference type="PANTHER" id="PTHR36175">
    <property type="entry name" value="CYANOPHYCINASE"/>
    <property type="match status" value="1"/>
</dbReference>
<dbReference type="GO" id="GO:0008236">
    <property type="term" value="F:serine-type peptidase activity"/>
    <property type="evidence" value="ECO:0007669"/>
    <property type="project" value="UniProtKB-KW"/>
</dbReference>
<reference evidence="6" key="1">
    <citation type="submission" date="2023-01" db="EMBL/GenBank/DDBJ databases">
        <title>Whole genome sequence of Paucibacter sp. S2-9 isolated from pond sediment.</title>
        <authorList>
            <person name="Jung J.Y."/>
        </authorList>
    </citation>
    <scope>NUCLEOTIDE SEQUENCE</scope>
    <source>
        <strain evidence="6">S2-9</strain>
    </source>
</reference>
<keyword evidence="4" id="KW-0720">Serine protease</keyword>
<accession>A0AA95SNZ9</accession>
<evidence type="ECO:0000256" key="4">
    <source>
        <dbReference type="ARBA" id="ARBA00022825"/>
    </source>
</evidence>
<feature type="chain" id="PRO_5041672404" evidence="5">
    <location>
        <begin position="33"/>
        <end position="363"/>
    </location>
</feature>
<protein>
    <submittedName>
        <fullName evidence="6">Cyanophycinase</fullName>
    </submittedName>
</protein>
<dbReference type="Proteomes" id="UP001177769">
    <property type="component" value="Chromosome"/>
</dbReference>
<proteinExistence type="inferred from homology"/>
<dbReference type="RefSeq" id="WP_285234271.1">
    <property type="nucleotide sequence ID" value="NZ_CP116346.1"/>
</dbReference>
<dbReference type="Pfam" id="PF03575">
    <property type="entry name" value="Peptidase_S51"/>
    <property type="match status" value="1"/>
</dbReference>
<keyword evidence="3" id="KW-0378">Hydrolase</keyword>
<sequence length="363" mass="38451">MPKLSRRSCLELMQGLLAVCLLSMTLATPALAGGSDKKVGTPTYSSRNYDYYLTGSADNQAPPAPTTPMSVLMGGGTDVDAAFMAMIAKARGAGNTPIDVVVIRASGADGYNDYLYQMGGVDSVETLVVKTREGANDANVQRIVAGADLLFIAGGDQWDYINLWKGTALDQAVQGLIARKVPVGGTSAGLAVLAQFDFSAQNDTITSAQALSNPYDRRLTLDRGFITSVPGLGNTIADAHLVTRDRMGRLMTFLARIIKDAWVARPDDARGIGVDEQTAVVVDDGVGTVMGNGAAYFLRPSIAATTIQPKTPLTFSSVRVDRLRAQEGTMDLRNWSRSLNVAPYWLDVIGGVLTSSGANGSIY</sequence>
<dbReference type="AlphaFoldDB" id="A0AA95SNZ9"/>
<dbReference type="GO" id="GO:0006508">
    <property type="term" value="P:proteolysis"/>
    <property type="evidence" value="ECO:0007669"/>
    <property type="project" value="UniProtKB-KW"/>
</dbReference>
<keyword evidence="7" id="KW-1185">Reference proteome</keyword>
<evidence type="ECO:0000256" key="5">
    <source>
        <dbReference type="SAM" id="SignalP"/>
    </source>
</evidence>
<evidence type="ECO:0000313" key="6">
    <source>
        <dbReference type="EMBL" id="WIT13162.1"/>
    </source>
</evidence>
<dbReference type="PANTHER" id="PTHR36175:SF1">
    <property type="entry name" value="CYANOPHYCINASE"/>
    <property type="match status" value="1"/>
</dbReference>
<dbReference type="Gene3D" id="3.40.50.880">
    <property type="match status" value="1"/>
</dbReference>
<dbReference type="InterPro" id="IPR005320">
    <property type="entry name" value="Peptidase_S51"/>
</dbReference>
<evidence type="ECO:0000256" key="2">
    <source>
        <dbReference type="ARBA" id="ARBA00022670"/>
    </source>
</evidence>
<organism evidence="6 7">
    <name type="scientific">Paucibacter sediminis</name>
    <dbReference type="NCBI Taxonomy" id="3019553"/>
    <lineage>
        <taxon>Bacteria</taxon>
        <taxon>Pseudomonadati</taxon>
        <taxon>Pseudomonadota</taxon>
        <taxon>Betaproteobacteria</taxon>
        <taxon>Burkholderiales</taxon>
        <taxon>Sphaerotilaceae</taxon>
        <taxon>Roseateles</taxon>
    </lineage>
</organism>
<keyword evidence="2" id="KW-0645">Protease</keyword>
<dbReference type="CDD" id="cd03145">
    <property type="entry name" value="GAT1_cyanophycinase"/>
    <property type="match status" value="1"/>
</dbReference>
<evidence type="ECO:0000256" key="1">
    <source>
        <dbReference type="ARBA" id="ARBA00006534"/>
    </source>
</evidence>
<keyword evidence="5" id="KW-0732">Signal</keyword>
<evidence type="ECO:0000256" key="3">
    <source>
        <dbReference type="ARBA" id="ARBA00022801"/>
    </source>
</evidence>
<dbReference type="InterPro" id="IPR029062">
    <property type="entry name" value="Class_I_gatase-like"/>
</dbReference>
<gene>
    <name evidence="6" type="ORF">PFX98_06015</name>
</gene>
<comment type="similarity">
    <text evidence="1">Belongs to the peptidase S51 family.</text>
</comment>
<dbReference type="EMBL" id="CP116346">
    <property type="protein sequence ID" value="WIT13162.1"/>
    <property type="molecule type" value="Genomic_DNA"/>
</dbReference>
<name>A0AA95SNZ9_9BURK</name>
<feature type="signal peptide" evidence="5">
    <location>
        <begin position="1"/>
        <end position="32"/>
    </location>
</feature>
<dbReference type="SUPFAM" id="SSF52317">
    <property type="entry name" value="Class I glutamine amidotransferase-like"/>
    <property type="match status" value="1"/>
</dbReference>